<evidence type="ECO:0000313" key="2">
    <source>
        <dbReference type="Proteomes" id="UP000805193"/>
    </source>
</evidence>
<sequence>MSRSTRNEDSLLKPRRTKRQASGSAATTLPAEMPSRKDRPRNVQVLDNGLKIESLPGGRLSFELEASGAPYTWVVDGRDGSNFAVISGSENMPLPLHWSLLRDIKCSSLSEALIVHTKRIKAYALRRLQLDGAIRDCKEFLADGRIEAAGACNYVLVDLCLEIMGERGRLVLELWYEDFSLHPVRSRLTVDGSCRLQGARHRQDGRHRGHARQQVARRSVPRLVLLGRSVGAREPLTDTCVRCRVLTCPIALTTSSFLSSSRKG</sequence>
<proteinExistence type="predicted"/>
<accession>A0AC60Q0W4</accession>
<organism evidence="1 2">
    <name type="scientific">Ixodes persulcatus</name>
    <name type="common">Taiga tick</name>
    <dbReference type="NCBI Taxonomy" id="34615"/>
    <lineage>
        <taxon>Eukaryota</taxon>
        <taxon>Metazoa</taxon>
        <taxon>Ecdysozoa</taxon>
        <taxon>Arthropoda</taxon>
        <taxon>Chelicerata</taxon>
        <taxon>Arachnida</taxon>
        <taxon>Acari</taxon>
        <taxon>Parasitiformes</taxon>
        <taxon>Ixodida</taxon>
        <taxon>Ixodoidea</taxon>
        <taxon>Ixodidae</taxon>
        <taxon>Ixodinae</taxon>
        <taxon>Ixodes</taxon>
    </lineage>
</organism>
<dbReference type="Proteomes" id="UP000805193">
    <property type="component" value="Unassembled WGS sequence"/>
</dbReference>
<name>A0AC60Q0W4_IXOPE</name>
<reference evidence="1 2" key="1">
    <citation type="journal article" date="2020" name="Cell">
        <title>Large-Scale Comparative Analyses of Tick Genomes Elucidate Their Genetic Diversity and Vector Capacities.</title>
        <authorList>
            <consortium name="Tick Genome and Microbiome Consortium (TIGMIC)"/>
            <person name="Jia N."/>
            <person name="Wang J."/>
            <person name="Shi W."/>
            <person name="Du L."/>
            <person name="Sun Y."/>
            <person name="Zhan W."/>
            <person name="Jiang J.F."/>
            <person name="Wang Q."/>
            <person name="Zhang B."/>
            <person name="Ji P."/>
            <person name="Bell-Sakyi L."/>
            <person name="Cui X.M."/>
            <person name="Yuan T.T."/>
            <person name="Jiang B.G."/>
            <person name="Yang W.F."/>
            <person name="Lam T.T."/>
            <person name="Chang Q.C."/>
            <person name="Ding S.J."/>
            <person name="Wang X.J."/>
            <person name="Zhu J.G."/>
            <person name="Ruan X.D."/>
            <person name="Zhao L."/>
            <person name="Wei J.T."/>
            <person name="Ye R.Z."/>
            <person name="Que T.C."/>
            <person name="Du C.H."/>
            <person name="Zhou Y.H."/>
            <person name="Cheng J.X."/>
            <person name="Dai P.F."/>
            <person name="Guo W.B."/>
            <person name="Han X.H."/>
            <person name="Huang E.J."/>
            <person name="Li L.F."/>
            <person name="Wei W."/>
            <person name="Gao Y.C."/>
            <person name="Liu J.Z."/>
            <person name="Shao H.Z."/>
            <person name="Wang X."/>
            <person name="Wang C.C."/>
            <person name="Yang T.C."/>
            <person name="Huo Q.B."/>
            <person name="Li W."/>
            <person name="Chen H.Y."/>
            <person name="Chen S.E."/>
            <person name="Zhou L.G."/>
            <person name="Ni X.B."/>
            <person name="Tian J.H."/>
            <person name="Sheng Y."/>
            <person name="Liu T."/>
            <person name="Pan Y.S."/>
            <person name="Xia L.Y."/>
            <person name="Li J."/>
            <person name="Zhao F."/>
            <person name="Cao W.C."/>
        </authorList>
    </citation>
    <scope>NUCLEOTIDE SEQUENCE [LARGE SCALE GENOMIC DNA]</scope>
    <source>
        <strain evidence="1">Iper-2018</strain>
    </source>
</reference>
<evidence type="ECO:0000313" key="1">
    <source>
        <dbReference type="EMBL" id="KAG0427285.1"/>
    </source>
</evidence>
<gene>
    <name evidence="1" type="ORF">HPB47_025650</name>
</gene>
<comment type="caution">
    <text evidence="1">The sequence shown here is derived from an EMBL/GenBank/DDBJ whole genome shotgun (WGS) entry which is preliminary data.</text>
</comment>
<dbReference type="EMBL" id="JABSTQ010009643">
    <property type="protein sequence ID" value="KAG0427285.1"/>
    <property type="molecule type" value="Genomic_DNA"/>
</dbReference>
<protein>
    <submittedName>
        <fullName evidence="1">Uncharacterized protein</fullName>
    </submittedName>
</protein>
<keyword evidence="2" id="KW-1185">Reference proteome</keyword>